<evidence type="ECO:0000256" key="2">
    <source>
        <dbReference type="SAM" id="SignalP"/>
    </source>
</evidence>
<protein>
    <submittedName>
        <fullName evidence="3">Uncharacterized protein</fullName>
    </submittedName>
</protein>
<dbReference type="EMBL" id="BAAABV010000032">
    <property type="protein sequence ID" value="GAA0324104.1"/>
    <property type="molecule type" value="Genomic_DNA"/>
</dbReference>
<feature type="chain" id="PRO_5047435831" evidence="2">
    <location>
        <begin position="26"/>
        <end position="196"/>
    </location>
</feature>
<evidence type="ECO:0000313" key="4">
    <source>
        <dbReference type="Proteomes" id="UP001501867"/>
    </source>
</evidence>
<dbReference type="Proteomes" id="UP001501867">
    <property type="component" value="Unassembled WGS sequence"/>
</dbReference>
<dbReference type="RefSeq" id="WP_344169763.1">
    <property type="nucleotide sequence ID" value="NZ_BAAABV010000032.1"/>
</dbReference>
<feature type="signal peptide" evidence="2">
    <location>
        <begin position="1"/>
        <end position="25"/>
    </location>
</feature>
<sequence>MNQRTRRTLCTSVMVCSLAAGPAAAAWAVHAPAAGPSGSECFVEAKAGDATKATITGGGFDKAKGKVFLDQTDGDGGGTPATVRDDGTFTSGEVPAGTYVAFQHAGPRVKCVGGQEAQDVVNQKLILSEQTRGTNEGWAQGKKLAKSGACDAEAQPPTPNLHGLAPDSEGQKKAEAAYKNAYSAAFDKAIDFFCHR</sequence>
<reference evidence="4" key="1">
    <citation type="journal article" date="2019" name="Int. J. Syst. Evol. Microbiol.">
        <title>The Global Catalogue of Microorganisms (GCM) 10K type strain sequencing project: providing services to taxonomists for standard genome sequencing and annotation.</title>
        <authorList>
            <consortium name="The Broad Institute Genomics Platform"/>
            <consortium name="The Broad Institute Genome Sequencing Center for Infectious Disease"/>
            <person name="Wu L."/>
            <person name="Ma J."/>
        </authorList>
    </citation>
    <scope>NUCLEOTIDE SEQUENCE [LARGE SCALE GENOMIC DNA]</scope>
    <source>
        <strain evidence="4">JCM 4505</strain>
    </source>
</reference>
<organism evidence="3 4">
    <name type="scientific">Streptomyces polychromogenes</name>
    <dbReference type="NCBI Taxonomy" id="67342"/>
    <lineage>
        <taxon>Bacteria</taxon>
        <taxon>Bacillati</taxon>
        <taxon>Actinomycetota</taxon>
        <taxon>Actinomycetes</taxon>
        <taxon>Kitasatosporales</taxon>
        <taxon>Streptomycetaceae</taxon>
        <taxon>Streptomyces</taxon>
    </lineage>
</organism>
<accession>A0ABP3FUE2</accession>
<evidence type="ECO:0000313" key="3">
    <source>
        <dbReference type="EMBL" id="GAA0324104.1"/>
    </source>
</evidence>
<proteinExistence type="predicted"/>
<keyword evidence="2" id="KW-0732">Signal</keyword>
<comment type="caution">
    <text evidence="3">The sequence shown here is derived from an EMBL/GenBank/DDBJ whole genome shotgun (WGS) entry which is preliminary data.</text>
</comment>
<name>A0ABP3FUE2_9ACTN</name>
<feature type="region of interest" description="Disordered" evidence="1">
    <location>
        <begin position="146"/>
        <end position="172"/>
    </location>
</feature>
<keyword evidence="4" id="KW-1185">Reference proteome</keyword>
<evidence type="ECO:0000256" key="1">
    <source>
        <dbReference type="SAM" id="MobiDB-lite"/>
    </source>
</evidence>
<gene>
    <name evidence="3" type="ORF">GCM10010302_74080</name>
</gene>